<dbReference type="Ensembl" id="ENSPTXT00000024084.1">
    <property type="protein sequence ID" value="ENSPTXP00000023358.1"/>
    <property type="gene ID" value="ENSPTXG00000016224.1"/>
</dbReference>
<proteinExistence type="inferred from homology"/>
<dbReference type="InterPro" id="IPR006703">
    <property type="entry name" value="G_AIG1"/>
</dbReference>
<keyword evidence="2" id="KW-0547">Nucleotide-binding</keyword>
<dbReference type="FunFam" id="3.40.50.300:FF:000366">
    <property type="entry name" value="GTPase, IMAP family member 2"/>
    <property type="match status" value="1"/>
</dbReference>
<dbReference type="Pfam" id="PF04548">
    <property type="entry name" value="AIG1"/>
    <property type="match status" value="1"/>
</dbReference>
<evidence type="ECO:0000259" key="4">
    <source>
        <dbReference type="PROSITE" id="PS51720"/>
    </source>
</evidence>
<dbReference type="PROSITE" id="PS51720">
    <property type="entry name" value="G_AIG1"/>
    <property type="match status" value="1"/>
</dbReference>
<evidence type="ECO:0000256" key="3">
    <source>
        <dbReference type="ARBA" id="ARBA00023134"/>
    </source>
</evidence>
<dbReference type="PANTHER" id="PTHR10903:SF73">
    <property type="entry name" value="GTPASE IMAP FAMILY MEMBER 8"/>
    <property type="match status" value="1"/>
</dbReference>
<evidence type="ECO:0000256" key="1">
    <source>
        <dbReference type="ARBA" id="ARBA00008535"/>
    </source>
</evidence>
<sequence length="297" mass="33664">LPGDGAELRLILVGKSGGGKSATGNTILGRRAFKSILTAKITTLRCQREQGSWQGLFDHDDYTEEVRRDILACLHLSWPGPHALILVTQVGRFTAEDAVAAQCVRDIFGPESTRHTIILFTCVEDLGGDSLEEYVRNADNWNLRDLIRRCENRFYGFNNKAAGAERERQVSELMAMVQRTVFQNGGQYYVNRLYLEPNVRDEHIREFIEQNGKSSQSIVNMLLLCTLPFSFIFYVGGWALSSWDCCNGLKDGWSEVTFFSAVVILKRSLNGRQLKTLCNFDFPFFNAEVSHVAEMWE</sequence>
<name>A0A670ZKK6_PSETE</name>
<dbReference type="GO" id="GO:0005525">
    <property type="term" value="F:GTP binding"/>
    <property type="evidence" value="ECO:0007669"/>
    <property type="project" value="UniProtKB-KW"/>
</dbReference>
<dbReference type="OMA" id="ANCAWDI"/>
<keyword evidence="3" id="KW-0342">GTP-binding</keyword>
<reference evidence="5" key="2">
    <citation type="submission" date="2025-09" db="UniProtKB">
        <authorList>
            <consortium name="Ensembl"/>
        </authorList>
    </citation>
    <scope>IDENTIFICATION</scope>
</reference>
<dbReference type="GeneTree" id="ENSGT00940000154844"/>
<evidence type="ECO:0000256" key="2">
    <source>
        <dbReference type="ARBA" id="ARBA00022741"/>
    </source>
</evidence>
<comment type="similarity">
    <text evidence="1">Belongs to the TRAFAC class TrmE-Era-EngA-EngB-Septin-like GTPase superfamily. AIG1/Toc34/Toc159-like paraseptin GTPase family. IAN subfamily.</text>
</comment>
<feature type="domain" description="AIG1-type G" evidence="4">
    <location>
        <begin position="5"/>
        <end position="198"/>
    </location>
</feature>
<dbReference type="AlphaFoldDB" id="A0A670ZKK6"/>
<dbReference type="InterPro" id="IPR027417">
    <property type="entry name" value="P-loop_NTPase"/>
</dbReference>
<dbReference type="InterPro" id="IPR045058">
    <property type="entry name" value="GIMA/IAN/Toc"/>
</dbReference>
<protein>
    <recommendedName>
        <fullName evidence="4">AIG1-type G domain-containing protein</fullName>
    </recommendedName>
</protein>
<evidence type="ECO:0000313" key="5">
    <source>
        <dbReference type="Ensembl" id="ENSPTXP00000023358.1"/>
    </source>
</evidence>
<reference evidence="5" key="1">
    <citation type="submission" date="2025-08" db="UniProtKB">
        <authorList>
            <consortium name="Ensembl"/>
        </authorList>
    </citation>
    <scope>IDENTIFICATION</scope>
</reference>
<dbReference type="Proteomes" id="UP000472273">
    <property type="component" value="Unplaced"/>
</dbReference>
<dbReference type="SUPFAM" id="SSF52540">
    <property type="entry name" value="P-loop containing nucleoside triphosphate hydrolases"/>
    <property type="match status" value="1"/>
</dbReference>
<accession>A0A670ZKK6</accession>
<evidence type="ECO:0000313" key="6">
    <source>
        <dbReference type="Proteomes" id="UP000472273"/>
    </source>
</evidence>
<organism evidence="5 6">
    <name type="scientific">Pseudonaja textilis</name>
    <name type="common">Eastern brown snake</name>
    <dbReference type="NCBI Taxonomy" id="8673"/>
    <lineage>
        <taxon>Eukaryota</taxon>
        <taxon>Metazoa</taxon>
        <taxon>Chordata</taxon>
        <taxon>Craniata</taxon>
        <taxon>Vertebrata</taxon>
        <taxon>Euteleostomi</taxon>
        <taxon>Lepidosauria</taxon>
        <taxon>Squamata</taxon>
        <taxon>Bifurcata</taxon>
        <taxon>Unidentata</taxon>
        <taxon>Episquamata</taxon>
        <taxon>Toxicofera</taxon>
        <taxon>Serpentes</taxon>
        <taxon>Colubroidea</taxon>
        <taxon>Elapidae</taxon>
        <taxon>Hydrophiinae</taxon>
        <taxon>Pseudonaja</taxon>
    </lineage>
</organism>
<dbReference type="PANTHER" id="PTHR10903">
    <property type="entry name" value="GTPASE, IMAP FAMILY MEMBER-RELATED"/>
    <property type="match status" value="1"/>
</dbReference>
<keyword evidence="6" id="KW-1185">Reference proteome</keyword>
<dbReference type="CDD" id="cd01852">
    <property type="entry name" value="AIG1"/>
    <property type="match status" value="1"/>
</dbReference>
<dbReference type="Gene3D" id="3.40.50.300">
    <property type="entry name" value="P-loop containing nucleotide triphosphate hydrolases"/>
    <property type="match status" value="1"/>
</dbReference>